<accession>A0A0B0NLY2</accession>
<evidence type="ECO:0000313" key="1">
    <source>
        <dbReference type="EMBL" id="KHG15568.1"/>
    </source>
</evidence>
<name>A0A0B0NLY2_GOSAR</name>
<sequence length="67" mass="7938">MAGESFISNLVLEQFPSLLRFQEPHFEYPLSSHVATYVQRSSSKNKFGTNFLTWFWYPKFVQIHLLP</sequence>
<gene>
    <name evidence="1" type="ORF">F383_21257</name>
</gene>
<reference evidence="2" key="1">
    <citation type="submission" date="2014-09" db="EMBL/GenBank/DDBJ databases">
        <authorList>
            <person name="Mudge J."/>
            <person name="Ramaraj T."/>
            <person name="Lindquist I.E."/>
            <person name="Bharti A.K."/>
            <person name="Sundararajan A."/>
            <person name="Cameron C.T."/>
            <person name="Woodward J.E."/>
            <person name="May G.D."/>
            <person name="Brubaker C."/>
            <person name="Broadhvest J."/>
            <person name="Wilkins T.A."/>
        </authorList>
    </citation>
    <scope>NUCLEOTIDE SEQUENCE</scope>
    <source>
        <strain evidence="2">cv. AKA8401</strain>
    </source>
</reference>
<dbReference type="Proteomes" id="UP000032142">
    <property type="component" value="Unassembled WGS sequence"/>
</dbReference>
<proteinExistence type="predicted"/>
<keyword evidence="2" id="KW-1185">Reference proteome</keyword>
<dbReference type="AlphaFoldDB" id="A0A0B0NLY2"/>
<dbReference type="EMBL" id="KN404073">
    <property type="protein sequence ID" value="KHG15568.1"/>
    <property type="molecule type" value="Genomic_DNA"/>
</dbReference>
<organism evidence="1 2">
    <name type="scientific">Gossypium arboreum</name>
    <name type="common">Tree cotton</name>
    <name type="synonym">Gossypium nanking</name>
    <dbReference type="NCBI Taxonomy" id="29729"/>
    <lineage>
        <taxon>Eukaryota</taxon>
        <taxon>Viridiplantae</taxon>
        <taxon>Streptophyta</taxon>
        <taxon>Embryophyta</taxon>
        <taxon>Tracheophyta</taxon>
        <taxon>Spermatophyta</taxon>
        <taxon>Magnoliopsida</taxon>
        <taxon>eudicotyledons</taxon>
        <taxon>Gunneridae</taxon>
        <taxon>Pentapetalae</taxon>
        <taxon>rosids</taxon>
        <taxon>malvids</taxon>
        <taxon>Malvales</taxon>
        <taxon>Malvaceae</taxon>
        <taxon>Malvoideae</taxon>
        <taxon>Gossypium</taxon>
    </lineage>
</organism>
<protein>
    <submittedName>
        <fullName evidence="1">Uncharacterized protein</fullName>
    </submittedName>
</protein>
<evidence type="ECO:0000313" key="2">
    <source>
        <dbReference type="Proteomes" id="UP000032142"/>
    </source>
</evidence>